<feature type="signal peptide" evidence="8">
    <location>
        <begin position="1"/>
        <end position="22"/>
    </location>
</feature>
<sequence>MLKQLNFLLGLLLVTFTQVTLAAKQNVLVLYDPVLNKLNDSTTYSSEVNKFLTHLNEKYDVSLSNYDEPASIIVEGGLKAYDHLLLFPSSKKAIKNKGNLTQFELMKFINANGNIVAIGGIQSVLPEGIRNFLNELGIFPSPKNYEYIDHFNSKNGEVQLNQDLNVVPGNRIIKDLKVKDYNGNAALISNNEYLFPILRSSATGYTYKANVPVDEGKTWTFGEQGFLAVGLQALNNARLVWLGSEELLAEEDLYKWTFQQQGVLKLQFVQHHKADSPQDVNSTLYRIKDQVIYTIGVSEYHDGRWYPFEVKNDEDQLQLSFKMLDPYQRLNLLPLGPVSSQDDEILDAYAYYVNFTLPDHHGMFTFELDYKRVGLSYLEDKRVVTVRHLANDEFKRSWNITNAWYYMAATILVILAWFYFVVAYIFIGKTDLVKKNV</sequence>
<dbReference type="AlphaFoldDB" id="A0A8J5QG64"/>
<dbReference type="Pfam" id="PF23358">
    <property type="entry name" value="OST48_MD"/>
    <property type="match status" value="1"/>
</dbReference>
<proteinExistence type="inferred from homology"/>
<dbReference type="Pfam" id="PF03345">
    <property type="entry name" value="OST48_N"/>
    <property type="match status" value="1"/>
</dbReference>
<accession>A0A8J5QG64</accession>
<dbReference type="InterPro" id="IPR005013">
    <property type="entry name" value="DDOST_48_kDa_subunit"/>
</dbReference>
<evidence type="ECO:0000256" key="3">
    <source>
        <dbReference type="ARBA" id="ARBA00008743"/>
    </source>
</evidence>
<keyword evidence="7 8" id="KW-0472">Membrane</keyword>
<dbReference type="InterPro" id="IPR055459">
    <property type="entry name" value="OST48_MD"/>
</dbReference>
<feature type="transmembrane region" description="Helical" evidence="8">
    <location>
        <begin position="403"/>
        <end position="427"/>
    </location>
</feature>
<dbReference type="GO" id="GO:0008250">
    <property type="term" value="C:oligosaccharyltransferase complex"/>
    <property type="evidence" value="ECO:0007669"/>
    <property type="project" value="TreeGrafter"/>
</dbReference>
<comment type="subcellular location">
    <subcellularLocation>
        <location evidence="8">Endoplasmic reticulum membrane</location>
        <topology evidence="8">Single-pass type I membrane protein</topology>
    </subcellularLocation>
    <subcellularLocation>
        <location evidence="1">Membrane</location>
        <topology evidence="1">Single-pass type I membrane protein</topology>
    </subcellularLocation>
</comment>
<name>A0A8J5QG64_9ASCO</name>
<comment type="pathway">
    <text evidence="2 8">Protein modification; protein glycosylation.</text>
</comment>
<organism evidence="11 12">
    <name type="scientific">[Candida] subhashii</name>
    <dbReference type="NCBI Taxonomy" id="561895"/>
    <lineage>
        <taxon>Eukaryota</taxon>
        <taxon>Fungi</taxon>
        <taxon>Dikarya</taxon>
        <taxon>Ascomycota</taxon>
        <taxon>Saccharomycotina</taxon>
        <taxon>Pichiomycetes</taxon>
        <taxon>Debaryomycetaceae</taxon>
        <taxon>Spathaspora</taxon>
    </lineage>
</organism>
<keyword evidence="5 8" id="KW-0256">Endoplasmic reticulum</keyword>
<gene>
    <name evidence="11" type="ORF">J8A68_004153</name>
</gene>
<keyword evidence="6 8" id="KW-1133">Transmembrane helix</keyword>
<dbReference type="Proteomes" id="UP000694255">
    <property type="component" value="Unassembled WGS sequence"/>
</dbReference>
<dbReference type="InterPro" id="IPR055457">
    <property type="entry name" value="OST48_N"/>
</dbReference>
<evidence type="ECO:0000256" key="4">
    <source>
        <dbReference type="ARBA" id="ARBA00022692"/>
    </source>
</evidence>
<keyword evidence="12" id="KW-1185">Reference proteome</keyword>
<dbReference type="PANTHER" id="PTHR10830">
    <property type="entry name" value="DOLICHYL-DIPHOSPHOOLIGOSACCHARIDE--PROTEIN GLYCOSYLTRANSFERASE 48 KDA SUBUNIT"/>
    <property type="match status" value="1"/>
</dbReference>
<comment type="subunit">
    <text evidence="8">Component of the oligosaccharyltransferase (OST) complex.</text>
</comment>
<evidence type="ECO:0000313" key="11">
    <source>
        <dbReference type="EMBL" id="KAG7662382.1"/>
    </source>
</evidence>
<evidence type="ECO:0000256" key="2">
    <source>
        <dbReference type="ARBA" id="ARBA00004922"/>
    </source>
</evidence>
<comment type="caution">
    <text evidence="11">The sequence shown here is derived from an EMBL/GenBank/DDBJ whole genome shotgun (WGS) entry which is preliminary data.</text>
</comment>
<dbReference type="UniPathway" id="UPA00378"/>
<dbReference type="PANTHER" id="PTHR10830:SF0">
    <property type="entry name" value="DOLICHYL-DIPHOSPHOOLIGOSACCHARIDE--PROTEIN GLYCOSYLTRANSFERASE 48 KDA SUBUNIT"/>
    <property type="match status" value="1"/>
</dbReference>
<evidence type="ECO:0000256" key="7">
    <source>
        <dbReference type="ARBA" id="ARBA00023136"/>
    </source>
</evidence>
<dbReference type="EMBL" id="JAGSYN010000180">
    <property type="protein sequence ID" value="KAG7662382.1"/>
    <property type="molecule type" value="Genomic_DNA"/>
</dbReference>
<feature type="domain" description="OST48 N-terminal" evidence="9">
    <location>
        <begin position="27"/>
        <end position="252"/>
    </location>
</feature>
<feature type="chain" id="PRO_5035339289" description="Dolichyl-diphosphooligosaccharide--protein glycosyltransferase subunit WBP1" evidence="8">
    <location>
        <begin position="23"/>
        <end position="437"/>
    </location>
</feature>
<evidence type="ECO:0000256" key="1">
    <source>
        <dbReference type="ARBA" id="ARBA00004479"/>
    </source>
</evidence>
<evidence type="ECO:0000259" key="9">
    <source>
        <dbReference type="Pfam" id="PF03345"/>
    </source>
</evidence>
<protein>
    <recommendedName>
        <fullName evidence="8">Dolichyl-diphosphooligosaccharide--protein glycosyltransferase subunit WBP1</fullName>
        <shortName evidence="8">Oligosaccharyl transferase subunit WBP1</shortName>
    </recommendedName>
</protein>
<dbReference type="GeneID" id="73470953"/>
<evidence type="ECO:0000256" key="6">
    <source>
        <dbReference type="ARBA" id="ARBA00022989"/>
    </source>
</evidence>
<evidence type="ECO:0000256" key="5">
    <source>
        <dbReference type="ARBA" id="ARBA00022824"/>
    </source>
</evidence>
<dbReference type="GO" id="GO:0018279">
    <property type="term" value="P:protein N-linked glycosylation via asparagine"/>
    <property type="evidence" value="ECO:0007669"/>
    <property type="project" value="UniProtKB-UniRule"/>
</dbReference>
<comment type="function">
    <text evidence="8">Subunit of the oligosaccharyl transferase (OST) complex that catalyzes the initial transfer of a defined glycan (Glc(3)Man(9)GlcNAc(2) in eukaryotes) from the lipid carrier dolichol-pyrophosphate to an asparagine residue within an Asn-X-Ser/Thr consensus motif in nascent polypeptide chains, the first step in protein N-glycosylation. N-glycosylation occurs cotranslationally and the complex associates with the Sec61 complex at the channel-forming translocon complex that mediates protein translocation across the endoplasmic reticulum (ER).</text>
</comment>
<dbReference type="OrthoDB" id="29105at2759"/>
<feature type="domain" description="OST48 middle" evidence="10">
    <location>
        <begin position="271"/>
        <end position="426"/>
    </location>
</feature>
<dbReference type="RefSeq" id="XP_049262615.1">
    <property type="nucleotide sequence ID" value="XM_049408081.1"/>
</dbReference>
<keyword evidence="8" id="KW-0732">Signal</keyword>
<reference evidence="11 12" key="1">
    <citation type="journal article" date="2021" name="DNA Res.">
        <title>Genome analysis of Candida subhashii reveals its hybrid nature and dual mitochondrial genome conformations.</title>
        <authorList>
            <person name="Mixao V."/>
            <person name="Hegedusova E."/>
            <person name="Saus E."/>
            <person name="Pryszcz L.P."/>
            <person name="Cillingova A."/>
            <person name="Nosek J."/>
            <person name="Gabaldon T."/>
        </authorList>
    </citation>
    <scope>NUCLEOTIDE SEQUENCE [LARGE SCALE GENOMIC DNA]</scope>
    <source>
        <strain evidence="11 12">CBS 10753</strain>
    </source>
</reference>
<evidence type="ECO:0000313" key="12">
    <source>
        <dbReference type="Proteomes" id="UP000694255"/>
    </source>
</evidence>
<evidence type="ECO:0000256" key="8">
    <source>
        <dbReference type="RuleBase" id="RU361142"/>
    </source>
</evidence>
<comment type="similarity">
    <text evidence="3 8">Belongs to the DDOST 48 kDa subunit family.</text>
</comment>
<evidence type="ECO:0000259" key="10">
    <source>
        <dbReference type="Pfam" id="PF23358"/>
    </source>
</evidence>
<keyword evidence="4 8" id="KW-0812">Transmembrane</keyword>